<accession>A0A1C7NKM3</accession>
<proteinExistence type="predicted"/>
<keyword evidence="2" id="KW-1185">Reference proteome</keyword>
<dbReference type="Proteomes" id="UP000093000">
    <property type="component" value="Unassembled WGS sequence"/>
</dbReference>
<sequence>MSQRDDIFESPREAATKQRDISSLEIVLLGTQEANCHTKDWLKLTIPYSTTFNETFPHIIQ</sequence>
<evidence type="ECO:0000313" key="2">
    <source>
        <dbReference type="Proteomes" id="UP000093000"/>
    </source>
</evidence>
<organism evidence="1 2">
    <name type="scientific">Choanephora cucurbitarum</name>
    <dbReference type="NCBI Taxonomy" id="101091"/>
    <lineage>
        <taxon>Eukaryota</taxon>
        <taxon>Fungi</taxon>
        <taxon>Fungi incertae sedis</taxon>
        <taxon>Mucoromycota</taxon>
        <taxon>Mucoromycotina</taxon>
        <taxon>Mucoromycetes</taxon>
        <taxon>Mucorales</taxon>
        <taxon>Mucorineae</taxon>
        <taxon>Choanephoraceae</taxon>
        <taxon>Choanephoroideae</taxon>
        <taxon>Choanephora</taxon>
    </lineage>
</organism>
<evidence type="ECO:0000313" key="1">
    <source>
        <dbReference type="EMBL" id="OBZ89530.1"/>
    </source>
</evidence>
<reference evidence="1 2" key="1">
    <citation type="submission" date="2016-03" db="EMBL/GenBank/DDBJ databases">
        <title>Choanephora cucurbitarum.</title>
        <authorList>
            <person name="Min B."/>
            <person name="Park H."/>
            <person name="Park J.-H."/>
            <person name="Shin H.-D."/>
            <person name="Choi I.-G."/>
        </authorList>
    </citation>
    <scope>NUCLEOTIDE SEQUENCE [LARGE SCALE GENOMIC DNA]</scope>
    <source>
        <strain evidence="1 2">KUS-F28377</strain>
    </source>
</reference>
<gene>
    <name evidence="1" type="ORF">A0J61_02428</name>
</gene>
<name>A0A1C7NKM3_9FUNG</name>
<comment type="caution">
    <text evidence="1">The sequence shown here is derived from an EMBL/GenBank/DDBJ whole genome shotgun (WGS) entry which is preliminary data.</text>
</comment>
<protein>
    <submittedName>
        <fullName evidence="1">Uncharacterized protein</fullName>
    </submittedName>
</protein>
<dbReference type="AlphaFoldDB" id="A0A1C7NKM3"/>
<dbReference type="EMBL" id="LUGH01000091">
    <property type="protein sequence ID" value="OBZ89530.1"/>
    <property type="molecule type" value="Genomic_DNA"/>
</dbReference>
<dbReference type="InParanoid" id="A0A1C7NKM3"/>